<evidence type="ECO:0000313" key="3">
    <source>
        <dbReference type="Proteomes" id="UP000682134"/>
    </source>
</evidence>
<gene>
    <name evidence="2" type="ORF">J5Y03_00010</name>
</gene>
<keyword evidence="1" id="KW-0472">Membrane</keyword>
<comment type="caution">
    <text evidence="2">The sequence shown here is derived from an EMBL/GenBank/DDBJ whole genome shotgun (WGS) entry which is preliminary data.</text>
</comment>
<dbReference type="RefSeq" id="WP_209401003.1">
    <property type="nucleotide sequence ID" value="NZ_JAGIYQ010000001.1"/>
</dbReference>
<name>A0A940NDK4_9BACI</name>
<dbReference type="Proteomes" id="UP000682134">
    <property type="component" value="Unassembled WGS sequence"/>
</dbReference>
<reference evidence="2" key="1">
    <citation type="submission" date="2021-04" db="EMBL/GenBank/DDBJ databases">
        <title>Genome seq and assembly of Bacillus sp.</title>
        <authorList>
            <person name="Chhetri G."/>
        </authorList>
    </citation>
    <scope>NUCLEOTIDE SEQUENCE</scope>
    <source>
        <strain evidence="2">RG28</strain>
    </source>
</reference>
<dbReference type="EMBL" id="JAGIYQ010000001">
    <property type="protein sequence ID" value="MBP0723564.1"/>
    <property type="molecule type" value="Genomic_DNA"/>
</dbReference>
<keyword evidence="3" id="KW-1185">Reference proteome</keyword>
<accession>A0A940NDK4</accession>
<protein>
    <submittedName>
        <fullName evidence="2">Uncharacterized protein</fullName>
    </submittedName>
</protein>
<dbReference type="AlphaFoldDB" id="A0A940NDK4"/>
<feature type="transmembrane region" description="Helical" evidence="1">
    <location>
        <begin position="21"/>
        <end position="38"/>
    </location>
</feature>
<evidence type="ECO:0000313" key="2">
    <source>
        <dbReference type="EMBL" id="MBP0723564.1"/>
    </source>
</evidence>
<evidence type="ECO:0000256" key="1">
    <source>
        <dbReference type="SAM" id="Phobius"/>
    </source>
</evidence>
<proteinExistence type="predicted"/>
<organism evidence="2 3">
    <name type="scientific">Gottfriedia endophytica</name>
    <dbReference type="NCBI Taxonomy" id="2820819"/>
    <lineage>
        <taxon>Bacteria</taxon>
        <taxon>Bacillati</taxon>
        <taxon>Bacillota</taxon>
        <taxon>Bacilli</taxon>
        <taxon>Bacillales</taxon>
        <taxon>Bacillaceae</taxon>
        <taxon>Gottfriedia</taxon>
    </lineage>
</organism>
<feature type="transmembrane region" description="Helical" evidence="1">
    <location>
        <begin position="90"/>
        <end position="108"/>
    </location>
</feature>
<sequence>MKLRKQDEMEQLHVGKAAKNTFVFYNICLLGLSVYGLITANHMGNAFLVLCLGNVVFYGSLIIQRRKIEKLEEEYVKSNDIKKFFKRNRYILWTVFYIIIIVIIGLLVK</sequence>
<feature type="transmembrane region" description="Helical" evidence="1">
    <location>
        <begin position="44"/>
        <end position="63"/>
    </location>
</feature>
<keyword evidence="1" id="KW-1133">Transmembrane helix</keyword>
<keyword evidence="1" id="KW-0812">Transmembrane</keyword>